<proteinExistence type="predicted"/>
<organism evidence="1 2">
    <name type="scientific">Isosphaera pallida (strain ATCC 43644 / DSM 9630 / IS1B)</name>
    <dbReference type="NCBI Taxonomy" id="575540"/>
    <lineage>
        <taxon>Bacteria</taxon>
        <taxon>Pseudomonadati</taxon>
        <taxon>Planctomycetota</taxon>
        <taxon>Planctomycetia</taxon>
        <taxon>Isosphaerales</taxon>
        <taxon>Isosphaeraceae</taxon>
        <taxon>Isosphaera</taxon>
    </lineage>
</organism>
<dbReference type="EMBL" id="CP002353">
    <property type="protein sequence ID" value="ADV61015.1"/>
    <property type="molecule type" value="Genomic_DNA"/>
</dbReference>
<dbReference type="InParanoid" id="E8QYN9"/>
<accession>E8QYN9</accession>
<protein>
    <submittedName>
        <fullName evidence="1">Uncharacterized protein</fullName>
    </submittedName>
</protein>
<evidence type="ECO:0000313" key="2">
    <source>
        <dbReference type="Proteomes" id="UP000008631"/>
    </source>
</evidence>
<dbReference type="RefSeq" id="WP_013563304.1">
    <property type="nucleotide sequence ID" value="NC_014962.1"/>
</dbReference>
<sequence>MVIDGGLLVRLNDTPKRPQNALPHALVEHSSLLALEPNTGKPLWRARNVIASSAIPIPIEHNGTTSLVTAYNGVVDPRNLPLPD</sequence>
<reference evidence="1 2" key="2">
    <citation type="journal article" date="2011" name="Stand. Genomic Sci.">
        <title>Complete genome sequence of Isosphaera pallida type strain (IS1B).</title>
        <authorList>
            <consortium name="US DOE Joint Genome Institute (JGI-PGF)"/>
            <person name="Goker M."/>
            <person name="Cleland D."/>
            <person name="Saunders E."/>
            <person name="Lapidus A."/>
            <person name="Nolan M."/>
            <person name="Lucas S."/>
            <person name="Hammon N."/>
            <person name="Deshpande S."/>
            <person name="Cheng J.F."/>
            <person name="Tapia R."/>
            <person name="Han C."/>
            <person name="Goodwin L."/>
            <person name="Pitluck S."/>
            <person name="Liolios K."/>
            <person name="Pagani I."/>
            <person name="Ivanova N."/>
            <person name="Mavromatis K."/>
            <person name="Pati A."/>
            <person name="Chen A."/>
            <person name="Palaniappan K."/>
            <person name="Land M."/>
            <person name="Hauser L."/>
            <person name="Chang Y.J."/>
            <person name="Jeffries C.D."/>
            <person name="Detter J.C."/>
            <person name="Beck B."/>
            <person name="Woyke T."/>
            <person name="Bristow J."/>
            <person name="Eisen J.A."/>
            <person name="Markowitz V."/>
            <person name="Hugenholtz P."/>
            <person name="Kyrpides N.C."/>
            <person name="Klenk H.P."/>
        </authorList>
    </citation>
    <scope>NUCLEOTIDE SEQUENCE [LARGE SCALE GENOMIC DNA]</scope>
    <source>
        <strain evidence="2">ATCC 43644 / DSM 9630 / IS1B</strain>
    </source>
</reference>
<keyword evidence="2" id="KW-1185">Reference proteome</keyword>
<dbReference type="Proteomes" id="UP000008631">
    <property type="component" value="Chromosome"/>
</dbReference>
<dbReference type="OrthoDB" id="9815737at2"/>
<gene>
    <name evidence="1" type="ordered locus">Isop_0420</name>
</gene>
<name>E8QYN9_ISOPI</name>
<dbReference type="KEGG" id="ipa:Isop_0420"/>
<dbReference type="HOGENOM" id="CLU_2523095_0_0_0"/>
<dbReference type="AlphaFoldDB" id="E8QYN9"/>
<reference key="1">
    <citation type="submission" date="2010-11" db="EMBL/GenBank/DDBJ databases">
        <title>The complete sequence of chromosome of Isophaera pallida ATCC 43644.</title>
        <authorList>
            <consortium name="US DOE Joint Genome Institute (JGI-PGF)"/>
            <person name="Lucas S."/>
            <person name="Copeland A."/>
            <person name="Lapidus A."/>
            <person name="Bruce D."/>
            <person name="Goodwin L."/>
            <person name="Pitluck S."/>
            <person name="Kyrpides N."/>
            <person name="Mavromatis K."/>
            <person name="Pagani I."/>
            <person name="Ivanova N."/>
            <person name="Saunders E."/>
            <person name="Brettin T."/>
            <person name="Detter J.C."/>
            <person name="Han C."/>
            <person name="Tapia R."/>
            <person name="Land M."/>
            <person name="Hauser L."/>
            <person name="Markowitz V."/>
            <person name="Cheng J.-F."/>
            <person name="Hugenholtz P."/>
            <person name="Woyke T."/>
            <person name="Wu D."/>
            <person name="Eisen J.A."/>
        </authorList>
    </citation>
    <scope>NUCLEOTIDE SEQUENCE</scope>
    <source>
        <strain>ATCC 43644</strain>
    </source>
</reference>
<evidence type="ECO:0000313" key="1">
    <source>
        <dbReference type="EMBL" id="ADV61015.1"/>
    </source>
</evidence>